<keyword evidence="2" id="KW-0408">Iron</keyword>
<dbReference type="Proteomes" id="UP000005730">
    <property type="component" value="Chromosome"/>
</dbReference>
<dbReference type="InterPro" id="IPR027417">
    <property type="entry name" value="P-loop_NTPase"/>
</dbReference>
<dbReference type="PANTHER" id="PTHR43534:SF1">
    <property type="entry name" value="4FE-4S CLUSTER CONTAINING PARA FAMILY ATPASE PROTEIN"/>
    <property type="match status" value="1"/>
</dbReference>
<evidence type="ECO:0000313" key="5">
    <source>
        <dbReference type="EMBL" id="EHM09209.1"/>
    </source>
</evidence>
<dbReference type="InterPro" id="IPR017900">
    <property type="entry name" value="4Fe4S_Fe_S_CS"/>
</dbReference>
<dbReference type="Gene3D" id="3.30.70.20">
    <property type="match status" value="1"/>
</dbReference>
<feature type="domain" description="4Fe-4S ferredoxin-type" evidence="4">
    <location>
        <begin position="91"/>
        <end position="120"/>
    </location>
</feature>
<dbReference type="GO" id="GO:0046872">
    <property type="term" value="F:metal ion binding"/>
    <property type="evidence" value="ECO:0007669"/>
    <property type="project" value="UniProtKB-KW"/>
</dbReference>
<dbReference type="EMBL" id="CM001377">
    <property type="protein sequence ID" value="EHM09209.1"/>
    <property type="molecule type" value="Genomic_DNA"/>
</dbReference>
<organism evidence="5 6">
    <name type="scientific">Thermanaerovibrio velox DSM 12556</name>
    <dbReference type="NCBI Taxonomy" id="926567"/>
    <lineage>
        <taxon>Bacteria</taxon>
        <taxon>Thermotogati</taxon>
        <taxon>Synergistota</taxon>
        <taxon>Synergistia</taxon>
        <taxon>Synergistales</taxon>
        <taxon>Synergistaceae</taxon>
        <taxon>Thermanaerovibrio</taxon>
    </lineage>
</organism>
<dbReference type="PROSITE" id="PS00198">
    <property type="entry name" value="4FE4S_FER_1"/>
    <property type="match status" value="1"/>
</dbReference>
<feature type="domain" description="4Fe-4S ferredoxin-type" evidence="4">
    <location>
        <begin position="62"/>
        <end position="90"/>
    </location>
</feature>
<reference evidence="5 6" key="1">
    <citation type="submission" date="2011-10" db="EMBL/GenBank/DDBJ databases">
        <title>The Noncontiguous Finished genome of Thermanaerovibrio velox DSM 12556.</title>
        <authorList>
            <consortium name="US DOE Joint Genome Institute (JGI-PGF)"/>
            <person name="Lucas S."/>
            <person name="Copeland A."/>
            <person name="Lapidus A."/>
            <person name="Glavina del Rio T."/>
            <person name="Dalin E."/>
            <person name="Tice H."/>
            <person name="Bruce D."/>
            <person name="Goodwin L."/>
            <person name="Pitluck S."/>
            <person name="Peters L."/>
            <person name="Mikhailova N."/>
            <person name="Teshima H."/>
            <person name="Kyrpides N."/>
            <person name="Mavromatis K."/>
            <person name="Ivanova N."/>
            <person name="Markowitz V."/>
            <person name="Cheng J.-F."/>
            <person name="Hugenholtz P."/>
            <person name="Woyke T."/>
            <person name="Wu D."/>
            <person name="Spring S."/>
            <person name="Brambilla E.-M."/>
            <person name="Klenk H.-P."/>
            <person name="Eisen J.A."/>
        </authorList>
    </citation>
    <scope>NUCLEOTIDE SEQUENCE [LARGE SCALE GENOMIC DNA]</scope>
    <source>
        <strain evidence="5 6">DSM 12556</strain>
    </source>
</reference>
<name>H0UMR4_9BACT</name>
<gene>
    <name evidence="5" type="ORF">TheveDRAFT_0020</name>
</gene>
<sequence length="290" mass="31213">MRPREIAVVSGKGGTGKTTVTAMLARALSERCVICDADVDAPDLWILLKPVVQREDLFVGGHKAQVNTPPCDGCGLCSRHCRFKAITMTPSGAHVDPTACEGCGVCSILCPKGAVELLRTKQGHVFESQTSFGPMFHAKLNPGGENSGRLVQILRERARKSAGELRKEWILLDGPPGIACPAISALTGASLGLIITEPSKSGLHDLLRLLEVTRQLRVPSGVVINRWDLSQEGSNRIRQACEDTGTPVLAEIPFQEEVVRDLSMGNIPSSIPQELVDQILQGIQRITQGE</sequence>
<dbReference type="CDD" id="cd03110">
    <property type="entry name" value="SIMIBI_bact_arch"/>
    <property type="match status" value="1"/>
</dbReference>
<dbReference type="InterPro" id="IPR017896">
    <property type="entry name" value="4Fe4S_Fe-S-bd"/>
</dbReference>
<dbReference type="eggNOG" id="COG1149">
    <property type="taxonomic scope" value="Bacteria"/>
</dbReference>
<dbReference type="OrthoDB" id="9778602at2"/>
<evidence type="ECO:0000259" key="4">
    <source>
        <dbReference type="PROSITE" id="PS51379"/>
    </source>
</evidence>
<dbReference type="AlphaFoldDB" id="H0UMR4"/>
<accession>H0UMR4</accession>
<protein>
    <submittedName>
        <fullName evidence="5">p-loop ATPase, MinD superfamily</fullName>
    </submittedName>
</protein>
<dbReference type="PROSITE" id="PS51379">
    <property type="entry name" value="4FE4S_FER_2"/>
    <property type="match status" value="2"/>
</dbReference>
<dbReference type="Pfam" id="PF01656">
    <property type="entry name" value="CbiA"/>
    <property type="match status" value="1"/>
</dbReference>
<dbReference type="STRING" id="926567.TheveDRAFT_0020"/>
<evidence type="ECO:0000313" key="6">
    <source>
        <dbReference type="Proteomes" id="UP000005730"/>
    </source>
</evidence>
<dbReference type="Pfam" id="PF00037">
    <property type="entry name" value="Fer4"/>
    <property type="match status" value="1"/>
</dbReference>
<keyword evidence="1" id="KW-0479">Metal-binding</keyword>
<dbReference type="RefSeq" id="WP_006582700.1">
    <property type="nucleotide sequence ID" value="NZ_CM001377.1"/>
</dbReference>
<dbReference type="GO" id="GO:0051536">
    <property type="term" value="F:iron-sulfur cluster binding"/>
    <property type="evidence" value="ECO:0007669"/>
    <property type="project" value="UniProtKB-KW"/>
</dbReference>
<dbReference type="PANTHER" id="PTHR43534">
    <property type="entry name" value="MIND SUPERFAMILY P-LOOP ATPASE CONTAINING AN INSERTED FERREDOXIN DOMAIN"/>
    <property type="match status" value="1"/>
</dbReference>
<keyword evidence="3" id="KW-0411">Iron-sulfur</keyword>
<evidence type="ECO:0000256" key="2">
    <source>
        <dbReference type="ARBA" id="ARBA00023004"/>
    </source>
</evidence>
<dbReference type="Gene3D" id="3.40.50.300">
    <property type="entry name" value="P-loop containing nucleotide triphosphate hydrolases"/>
    <property type="match status" value="1"/>
</dbReference>
<dbReference type="HOGENOM" id="CLU_067767_1_0_0"/>
<keyword evidence="6" id="KW-1185">Reference proteome</keyword>
<evidence type="ECO:0000256" key="1">
    <source>
        <dbReference type="ARBA" id="ARBA00022723"/>
    </source>
</evidence>
<dbReference type="SUPFAM" id="SSF52540">
    <property type="entry name" value="P-loop containing nucleoside triphosphate hydrolases"/>
    <property type="match status" value="1"/>
</dbReference>
<evidence type="ECO:0000256" key="3">
    <source>
        <dbReference type="ARBA" id="ARBA00023014"/>
    </source>
</evidence>
<proteinExistence type="predicted"/>
<dbReference type="InterPro" id="IPR002586">
    <property type="entry name" value="CobQ/CobB/MinD/ParA_Nub-bd_dom"/>
</dbReference>